<comment type="caution">
    <text evidence="1">The sequence shown here is derived from an EMBL/GenBank/DDBJ whole genome shotgun (WGS) entry which is preliminary data.</text>
</comment>
<sequence>MSGFYFYLLQTLIEKFSSIKNLYPSSSPTADLGDLFLNSFIDSVKCAKSEMGLGDPFSPDLLPHPSWWVSEVFPLGSSRLASELESSSHGQAKTHIELVIELDHLDLRWVRRLWRRARERR</sequence>
<dbReference type="EMBL" id="JXTB01000140">
    <property type="protein sequence ID" value="PON59412.1"/>
    <property type="molecule type" value="Genomic_DNA"/>
</dbReference>
<reference evidence="2" key="1">
    <citation type="submission" date="2016-06" db="EMBL/GenBank/DDBJ databases">
        <title>Parallel loss of symbiosis genes in relatives of nitrogen-fixing non-legume Parasponia.</title>
        <authorList>
            <person name="Van Velzen R."/>
            <person name="Holmer R."/>
            <person name="Bu F."/>
            <person name="Rutten L."/>
            <person name="Van Zeijl A."/>
            <person name="Liu W."/>
            <person name="Santuari L."/>
            <person name="Cao Q."/>
            <person name="Sharma T."/>
            <person name="Shen D."/>
            <person name="Roswanjaya Y."/>
            <person name="Wardhani T."/>
            <person name="Kalhor M.S."/>
            <person name="Jansen J."/>
            <person name="Van den Hoogen J."/>
            <person name="Gungor B."/>
            <person name="Hartog M."/>
            <person name="Hontelez J."/>
            <person name="Verver J."/>
            <person name="Yang W.-C."/>
            <person name="Schijlen E."/>
            <person name="Repin R."/>
            <person name="Schilthuizen M."/>
            <person name="Schranz E."/>
            <person name="Heidstra R."/>
            <person name="Miyata K."/>
            <person name="Fedorova E."/>
            <person name="Kohlen W."/>
            <person name="Bisseling T."/>
            <person name="Smit S."/>
            <person name="Geurts R."/>
        </authorList>
    </citation>
    <scope>NUCLEOTIDE SEQUENCE [LARGE SCALE GENOMIC DNA]</scope>
    <source>
        <strain evidence="2">cv. WU1-14</strain>
    </source>
</reference>
<proteinExistence type="predicted"/>
<organism evidence="1 2">
    <name type="scientific">Parasponia andersonii</name>
    <name type="common">Sponia andersonii</name>
    <dbReference type="NCBI Taxonomy" id="3476"/>
    <lineage>
        <taxon>Eukaryota</taxon>
        <taxon>Viridiplantae</taxon>
        <taxon>Streptophyta</taxon>
        <taxon>Embryophyta</taxon>
        <taxon>Tracheophyta</taxon>
        <taxon>Spermatophyta</taxon>
        <taxon>Magnoliopsida</taxon>
        <taxon>eudicotyledons</taxon>
        <taxon>Gunneridae</taxon>
        <taxon>Pentapetalae</taxon>
        <taxon>rosids</taxon>
        <taxon>fabids</taxon>
        <taxon>Rosales</taxon>
        <taxon>Cannabaceae</taxon>
        <taxon>Parasponia</taxon>
    </lineage>
</organism>
<protein>
    <submittedName>
        <fullName evidence="1">Uncharacterized protein</fullName>
    </submittedName>
</protein>
<evidence type="ECO:0000313" key="2">
    <source>
        <dbReference type="Proteomes" id="UP000237105"/>
    </source>
</evidence>
<dbReference type="Proteomes" id="UP000237105">
    <property type="component" value="Unassembled WGS sequence"/>
</dbReference>
<gene>
    <name evidence="1" type="ORF">PanWU01x14_159220</name>
</gene>
<name>A0A2P5CEC0_PARAD</name>
<dbReference type="AlphaFoldDB" id="A0A2P5CEC0"/>
<keyword evidence="2" id="KW-1185">Reference proteome</keyword>
<accession>A0A2P5CEC0</accession>
<evidence type="ECO:0000313" key="1">
    <source>
        <dbReference type="EMBL" id="PON59412.1"/>
    </source>
</evidence>